<protein>
    <recommendedName>
        <fullName evidence="5">HCP-like protein</fullName>
    </recommendedName>
</protein>
<accession>A0A9P6URX8</accession>
<dbReference type="EMBL" id="JAAAIN010000294">
    <property type="protein sequence ID" value="KAG0316584.1"/>
    <property type="molecule type" value="Genomic_DNA"/>
</dbReference>
<comment type="caution">
    <text evidence="3">The sequence shown here is derived from an EMBL/GenBank/DDBJ whole genome shotgun (WGS) entry which is preliminary data.</text>
</comment>
<feature type="region of interest" description="Disordered" evidence="2">
    <location>
        <begin position="202"/>
        <end position="251"/>
    </location>
</feature>
<dbReference type="OrthoDB" id="2384430at2759"/>
<dbReference type="InterPro" id="IPR011990">
    <property type="entry name" value="TPR-like_helical_dom_sf"/>
</dbReference>
<evidence type="ECO:0000256" key="1">
    <source>
        <dbReference type="ARBA" id="ARBA00038101"/>
    </source>
</evidence>
<dbReference type="InterPro" id="IPR006597">
    <property type="entry name" value="Sel1-like"/>
</dbReference>
<organism evidence="3 4">
    <name type="scientific">Linnemannia gamsii</name>
    <dbReference type="NCBI Taxonomy" id="64522"/>
    <lineage>
        <taxon>Eukaryota</taxon>
        <taxon>Fungi</taxon>
        <taxon>Fungi incertae sedis</taxon>
        <taxon>Mucoromycota</taxon>
        <taxon>Mortierellomycotina</taxon>
        <taxon>Mortierellomycetes</taxon>
        <taxon>Mortierellales</taxon>
        <taxon>Mortierellaceae</taxon>
        <taxon>Linnemannia</taxon>
    </lineage>
</organism>
<evidence type="ECO:0000256" key="2">
    <source>
        <dbReference type="SAM" id="MobiDB-lite"/>
    </source>
</evidence>
<proteinExistence type="inferred from homology"/>
<evidence type="ECO:0000313" key="3">
    <source>
        <dbReference type="EMBL" id="KAG0316584.1"/>
    </source>
</evidence>
<dbReference type="Pfam" id="PF08238">
    <property type="entry name" value="Sel1"/>
    <property type="match status" value="5"/>
</dbReference>
<dbReference type="SMART" id="SM00671">
    <property type="entry name" value="SEL1"/>
    <property type="match status" value="5"/>
</dbReference>
<keyword evidence="4" id="KW-1185">Reference proteome</keyword>
<dbReference type="InterPro" id="IPR050767">
    <property type="entry name" value="Sel1_AlgK"/>
</dbReference>
<dbReference type="SUPFAM" id="SSF81901">
    <property type="entry name" value="HCP-like"/>
    <property type="match status" value="2"/>
</dbReference>
<feature type="compositionally biased region" description="Polar residues" evidence="2">
    <location>
        <begin position="212"/>
        <end position="251"/>
    </location>
</feature>
<reference evidence="3" key="1">
    <citation type="journal article" date="2020" name="Fungal Divers.">
        <title>Resolving the Mortierellaceae phylogeny through synthesis of multi-gene phylogenetics and phylogenomics.</title>
        <authorList>
            <person name="Vandepol N."/>
            <person name="Liber J."/>
            <person name="Desiro A."/>
            <person name="Na H."/>
            <person name="Kennedy M."/>
            <person name="Barry K."/>
            <person name="Grigoriev I.V."/>
            <person name="Miller A.N."/>
            <person name="O'Donnell K."/>
            <person name="Stajich J.E."/>
            <person name="Bonito G."/>
        </authorList>
    </citation>
    <scope>NUCLEOTIDE SEQUENCE</scope>
    <source>
        <strain evidence="3">NVP60</strain>
    </source>
</reference>
<comment type="similarity">
    <text evidence="1">Belongs to the sel-1 family.</text>
</comment>
<evidence type="ECO:0008006" key="5">
    <source>
        <dbReference type="Google" id="ProtNLM"/>
    </source>
</evidence>
<name>A0A9P6URX8_9FUNG</name>
<feature type="region of interest" description="Disordered" evidence="2">
    <location>
        <begin position="151"/>
        <end position="179"/>
    </location>
</feature>
<dbReference type="Proteomes" id="UP000823405">
    <property type="component" value="Unassembled WGS sequence"/>
</dbReference>
<dbReference type="PANTHER" id="PTHR11102">
    <property type="entry name" value="SEL-1-LIKE PROTEIN"/>
    <property type="match status" value="1"/>
</dbReference>
<gene>
    <name evidence="3" type="ORF">BGZ97_006629</name>
</gene>
<sequence>MPSGLQRLLSKLKPKQPQEGVQPIRVGPLGSNKIIYITTHYDPVSDKSVILWNDILVVYPNALFIQEDSRVLPFLKGKDFQYLEPRRIAAIPALILEVIVNDPTTATTTIRPEHTSPKSDIGSTTTTVAATTSTDYFFNNNNTNIDAARTGNSKAEIEESHDTHPKPTYTNHTHGHFGGAVTETHQTQANFEVYSNPIAKSNGSLVHGSQHAVDTSAQTPNKTSRLSDVSLPSAQPNKNGYSHNQSENNNPSAIDWVVSKANQGSAEAQIELGRPYTAGQGVRQNLEKALEWYLKAAEQGNANAQCCVGFMFERGQGVPRDDTKAMSWYLKAAIQGSAPAQINIGFMYERAQDYAKAISWYHKPALQGFSQAQTNLGFLYEHGHGTAQSYPKAIEWYLKAAEQGAPAAQMNLGYLYHYGRGVPQDFAKAMEWYQKAAAQGDPQVLHQIEALKKQQTSTQQI</sequence>
<dbReference type="Gene3D" id="1.25.40.10">
    <property type="entry name" value="Tetratricopeptide repeat domain"/>
    <property type="match status" value="2"/>
</dbReference>
<evidence type="ECO:0000313" key="4">
    <source>
        <dbReference type="Proteomes" id="UP000823405"/>
    </source>
</evidence>
<feature type="compositionally biased region" description="Basic and acidic residues" evidence="2">
    <location>
        <begin position="155"/>
        <end position="165"/>
    </location>
</feature>
<dbReference type="AlphaFoldDB" id="A0A9P6URX8"/>
<dbReference type="PANTHER" id="PTHR11102:SF160">
    <property type="entry name" value="ERAD-ASSOCIATED E3 UBIQUITIN-PROTEIN LIGASE COMPONENT HRD3"/>
    <property type="match status" value="1"/>
</dbReference>